<dbReference type="AlphaFoldDB" id="A0A2M8KE43"/>
<name>A0A2M8KE43_9BACT</name>
<gene>
    <name evidence="2" type="ORF">COU81_02095</name>
</gene>
<evidence type="ECO:0000313" key="2">
    <source>
        <dbReference type="EMBL" id="PJE58180.1"/>
    </source>
</evidence>
<dbReference type="InterPro" id="IPR002716">
    <property type="entry name" value="PIN_dom"/>
</dbReference>
<dbReference type="Gene3D" id="3.40.50.1010">
    <property type="entry name" value="5'-nuclease"/>
    <property type="match status" value="1"/>
</dbReference>
<sequence length="139" mass="16542">MIDSKALIRFRYSLAEVFVATRVIQELRNLLKSHKRLTRKKAKDAYRTIFSLGDMVRFENGGVPYGNSLFKIRQAREYYFKKRNPDHDIVSLARELLLYSHGPRVYLFTRDDNMYKEAMNRKVIAIKYNPKNIESMIFI</sequence>
<evidence type="ECO:0000313" key="3">
    <source>
        <dbReference type="Proteomes" id="UP000231450"/>
    </source>
</evidence>
<dbReference type="Pfam" id="PF13638">
    <property type="entry name" value="PIN_4"/>
    <property type="match status" value="1"/>
</dbReference>
<reference evidence="3" key="1">
    <citation type="submission" date="2017-09" db="EMBL/GenBank/DDBJ databases">
        <title>Depth-based differentiation of microbial function through sediment-hosted aquifers and enrichment of novel symbionts in the deep terrestrial subsurface.</title>
        <authorList>
            <person name="Probst A.J."/>
            <person name="Ladd B."/>
            <person name="Jarett J.K."/>
            <person name="Geller-Mcgrath D.E."/>
            <person name="Sieber C.M.K."/>
            <person name="Emerson J.B."/>
            <person name="Anantharaman K."/>
            <person name="Thomas B.C."/>
            <person name="Malmstrom R."/>
            <person name="Stieglmeier M."/>
            <person name="Klingl A."/>
            <person name="Woyke T."/>
            <person name="Ryan C.M."/>
            <person name="Banfield J.F."/>
        </authorList>
    </citation>
    <scope>NUCLEOTIDE SEQUENCE [LARGE SCALE GENOMIC DNA]</scope>
</reference>
<comment type="caution">
    <text evidence="2">The sequence shown here is derived from an EMBL/GenBank/DDBJ whole genome shotgun (WGS) entry which is preliminary data.</text>
</comment>
<accession>A0A2M8KE43</accession>
<protein>
    <recommendedName>
        <fullName evidence="1">PIN domain-containing protein</fullName>
    </recommendedName>
</protein>
<feature type="domain" description="PIN" evidence="1">
    <location>
        <begin position="14"/>
        <end position="128"/>
    </location>
</feature>
<dbReference type="EMBL" id="PFDW01000046">
    <property type="protein sequence ID" value="PJE58180.1"/>
    <property type="molecule type" value="Genomic_DNA"/>
</dbReference>
<evidence type="ECO:0000259" key="1">
    <source>
        <dbReference type="Pfam" id="PF13638"/>
    </source>
</evidence>
<proteinExistence type="predicted"/>
<dbReference type="Proteomes" id="UP000231450">
    <property type="component" value="Unassembled WGS sequence"/>
</dbReference>
<organism evidence="2 3">
    <name type="scientific">Candidatus Portnoybacteria bacterium CG10_big_fil_rev_8_21_14_0_10_36_7</name>
    <dbReference type="NCBI Taxonomy" id="1974812"/>
    <lineage>
        <taxon>Bacteria</taxon>
        <taxon>Candidatus Portnoyibacteriota</taxon>
    </lineage>
</organism>